<reference evidence="2 3" key="1">
    <citation type="submission" date="2018-04" db="EMBL/GenBank/DDBJ databases">
        <title>Novel actinobacteria from marine sediment.</title>
        <authorList>
            <person name="Ng Z.Y."/>
            <person name="Tan G.Y.A."/>
        </authorList>
    </citation>
    <scope>NUCLEOTIDE SEQUENCE [LARGE SCALE GENOMIC DNA]</scope>
    <source>
        <strain evidence="2 3">TPS81</strain>
    </source>
</reference>
<proteinExistence type="predicted"/>
<dbReference type="EMBL" id="QEIN01000022">
    <property type="protein sequence ID" value="RCV61325.1"/>
    <property type="molecule type" value="Genomic_DNA"/>
</dbReference>
<evidence type="ECO:0000313" key="2">
    <source>
        <dbReference type="EMBL" id="RCV61325.1"/>
    </source>
</evidence>
<comment type="caution">
    <text evidence="2">The sequence shown here is derived from an EMBL/GenBank/DDBJ whole genome shotgun (WGS) entry which is preliminary data.</text>
</comment>
<dbReference type="RefSeq" id="WP_114397111.1">
    <property type="nucleotide sequence ID" value="NZ_QEIM01000027.1"/>
</dbReference>
<keyword evidence="1" id="KW-0812">Transmembrane</keyword>
<dbReference type="Proteomes" id="UP000253318">
    <property type="component" value="Unassembled WGS sequence"/>
</dbReference>
<accession>A0A368T9N0</accession>
<evidence type="ECO:0000256" key="1">
    <source>
        <dbReference type="SAM" id="Phobius"/>
    </source>
</evidence>
<evidence type="ECO:0000313" key="3">
    <source>
        <dbReference type="Proteomes" id="UP000253318"/>
    </source>
</evidence>
<keyword evidence="3" id="KW-1185">Reference proteome</keyword>
<feature type="transmembrane region" description="Helical" evidence="1">
    <location>
        <begin position="106"/>
        <end position="136"/>
    </location>
</feature>
<keyword evidence="1" id="KW-1133">Transmembrane helix</keyword>
<gene>
    <name evidence="2" type="ORF">DEF24_04620</name>
</gene>
<dbReference type="AlphaFoldDB" id="A0A368T9N0"/>
<organism evidence="2 3">
    <name type="scientific">Marinitenerispora sediminis</name>
    <dbReference type="NCBI Taxonomy" id="1931232"/>
    <lineage>
        <taxon>Bacteria</taxon>
        <taxon>Bacillati</taxon>
        <taxon>Actinomycetota</taxon>
        <taxon>Actinomycetes</taxon>
        <taxon>Streptosporangiales</taxon>
        <taxon>Nocardiopsidaceae</taxon>
        <taxon>Marinitenerispora</taxon>
    </lineage>
</organism>
<feature type="transmembrane region" description="Helical" evidence="1">
    <location>
        <begin position="33"/>
        <end position="53"/>
    </location>
</feature>
<sequence>MARLMAHHLGAAVATAAATARCEARMALRGRALWLAAVPVTLLGLLVSVTPLTGGMPARLTAGEAASSLVLLLPIGVGVAFADRFRRSRGTGIAELLAATPLSTGGWLLGTFAGALAVALVPLAVLTTVLAVLVAVRTGDPAGLVWTPLAVAAVPLPGCLWAAALSATLGLLLPVPASRVLVVPLWLWATVWNFTLLWVPTPTGTLLAPSGEYPAAAWFGVHPPWAGAGQVAGLSPGPGGTPAALLWLGCTLAAVAVLLLCSRLILVWKR</sequence>
<dbReference type="OrthoDB" id="3430054at2"/>
<feature type="transmembrane region" description="Helical" evidence="1">
    <location>
        <begin position="148"/>
        <end position="173"/>
    </location>
</feature>
<keyword evidence="1" id="KW-0472">Membrane</keyword>
<feature type="transmembrane region" description="Helical" evidence="1">
    <location>
        <begin position="180"/>
        <end position="199"/>
    </location>
</feature>
<name>A0A368T9N0_9ACTN</name>
<feature type="transmembrane region" description="Helical" evidence="1">
    <location>
        <begin position="65"/>
        <end position="85"/>
    </location>
</feature>
<feature type="transmembrane region" description="Helical" evidence="1">
    <location>
        <begin position="244"/>
        <end position="266"/>
    </location>
</feature>
<protein>
    <submittedName>
        <fullName evidence="2">Uncharacterized protein</fullName>
    </submittedName>
</protein>